<comment type="caution">
    <text evidence="2">The sequence shown here is derived from an EMBL/GenBank/DDBJ whole genome shotgun (WGS) entry which is preliminary data.</text>
</comment>
<feature type="domain" description="SCP2" evidence="1">
    <location>
        <begin position="25"/>
        <end position="80"/>
    </location>
</feature>
<dbReference type="Pfam" id="PF02036">
    <property type="entry name" value="SCP2"/>
    <property type="match status" value="1"/>
</dbReference>
<dbReference type="InterPro" id="IPR003033">
    <property type="entry name" value="SCP2_sterol-bd_dom"/>
</dbReference>
<dbReference type="AlphaFoldDB" id="A0A5N5QSY8"/>
<accession>A0A5N5QSY8</accession>
<sequence length="177" mass="19351">MRITCTTDLASDIIVGLGSAFDSLSEAQKKAQIKKTNGVFELRVSTEEPKKEAVWTIDLKNEGTVKKGPAGKPDVVIILSGPYNYTIEITFLTNSLIIDETFTLLANGKITGQKAFMTGKLKTKGTLTSSAIAATHTSRSSFHYHPYLRLGNMMLAIKLEEVLKASIAFYFAQVQSN</sequence>
<dbReference type="SUPFAM" id="SSF55718">
    <property type="entry name" value="SCP-like"/>
    <property type="match status" value="1"/>
</dbReference>
<organism evidence="2 3">
    <name type="scientific">Ceratobasidium theobromae</name>
    <dbReference type="NCBI Taxonomy" id="1582974"/>
    <lineage>
        <taxon>Eukaryota</taxon>
        <taxon>Fungi</taxon>
        <taxon>Dikarya</taxon>
        <taxon>Basidiomycota</taxon>
        <taxon>Agaricomycotina</taxon>
        <taxon>Agaricomycetes</taxon>
        <taxon>Cantharellales</taxon>
        <taxon>Ceratobasidiaceae</taxon>
        <taxon>Ceratobasidium</taxon>
    </lineage>
</organism>
<name>A0A5N5QSY8_9AGAM</name>
<proteinExistence type="predicted"/>
<dbReference type="EMBL" id="SSOP01000015">
    <property type="protein sequence ID" value="KAB5594865.1"/>
    <property type="molecule type" value="Genomic_DNA"/>
</dbReference>
<dbReference type="Gene3D" id="3.30.1050.10">
    <property type="entry name" value="SCP2 sterol-binding domain"/>
    <property type="match status" value="1"/>
</dbReference>
<keyword evidence="3" id="KW-1185">Reference proteome</keyword>
<dbReference type="PANTHER" id="PTHR10094">
    <property type="entry name" value="STEROL CARRIER PROTEIN 2 SCP-2 FAMILY PROTEIN"/>
    <property type="match status" value="1"/>
</dbReference>
<dbReference type="GO" id="GO:0005829">
    <property type="term" value="C:cytosol"/>
    <property type="evidence" value="ECO:0007669"/>
    <property type="project" value="TreeGrafter"/>
</dbReference>
<dbReference type="InterPro" id="IPR036527">
    <property type="entry name" value="SCP2_sterol-bd_dom_sf"/>
</dbReference>
<evidence type="ECO:0000313" key="2">
    <source>
        <dbReference type="EMBL" id="KAB5594865.1"/>
    </source>
</evidence>
<gene>
    <name evidence="2" type="ORF">CTheo_1680</name>
</gene>
<dbReference type="Proteomes" id="UP000383932">
    <property type="component" value="Unassembled WGS sequence"/>
</dbReference>
<reference evidence="2 3" key="1">
    <citation type="journal article" date="2019" name="Fungal Biol. Biotechnol.">
        <title>Draft genome sequence of fastidious pathogen Ceratobasidium theobromae, which causes vascular-streak dieback in Theobroma cacao.</title>
        <authorList>
            <person name="Ali S.S."/>
            <person name="Asman A."/>
            <person name="Shao J."/>
            <person name="Firmansyah A.P."/>
            <person name="Susilo A.W."/>
            <person name="Rosmana A."/>
            <person name="McMahon P."/>
            <person name="Junaid M."/>
            <person name="Guest D."/>
            <person name="Kheng T.Y."/>
            <person name="Meinhardt L.W."/>
            <person name="Bailey B.A."/>
        </authorList>
    </citation>
    <scope>NUCLEOTIDE SEQUENCE [LARGE SCALE GENOMIC DNA]</scope>
    <source>
        <strain evidence="2 3">CT2</strain>
    </source>
</reference>
<protein>
    <submittedName>
        <fullName evidence="2">Peroxisomal multifunctional enzyme type 2</fullName>
    </submittedName>
</protein>
<dbReference type="OrthoDB" id="10265837at2759"/>
<evidence type="ECO:0000259" key="1">
    <source>
        <dbReference type="Pfam" id="PF02036"/>
    </source>
</evidence>
<evidence type="ECO:0000313" key="3">
    <source>
        <dbReference type="Proteomes" id="UP000383932"/>
    </source>
</evidence>
<dbReference type="PANTHER" id="PTHR10094:SF28">
    <property type="entry name" value="SCP2 DOMAIN-CONTAINING PROTEIN"/>
    <property type="match status" value="1"/>
</dbReference>